<protein>
    <submittedName>
        <fullName evidence="2">Uncharacterized protein</fullName>
    </submittedName>
</protein>
<dbReference type="AlphaFoldDB" id="A0A0H5QQG7"/>
<name>A0A0H5QQG7_9EUKA</name>
<feature type="non-terminal residue" evidence="2">
    <location>
        <position position="1"/>
    </location>
</feature>
<feature type="region of interest" description="Disordered" evidence="1">
    <location>
        <begin position="66"/>
        <end position="111"/>
    </location>
</feature>
<evidence type="ECO:0000313" key="2">
    <source>
        <dbReference type="EMBL" id="CRZ04315.1"/>
    </source>
</evidence>
<dbReference type="EMBL" id="HACM01003873">
    <property type="protein sequence ID" value="CRZ04315.1"/>
    <property type="molecule type" value="Transcribed_RNA"/>
</dbReference>
<feature type="non-terminal residue" evidence="2">
    <location>
        <position position="111"/>
    </location>
</feature>
<evidence type="ECO:0000256" key="1">
    <source>
        <dbReference type="SAM" id="MobiDB-lite"/>
    </source>
</evidence>
<accession>A0A0H5QQG7</accession>
<organism evidence="2">
    <name type="scientific">Spongospora subterranea</name>
    <dbReference type="NCBI Taxonomy" id="70186"/>
    <lineage>
        <taxon>Eukaryota</taxon>
        <taxon>Sar</taxon>
        <taxon>Rhizaria</taxon>
        <taxon>Endomyxa</taxon>
        <taxon>Phytomyxea</taxon>
        <taxon>Plasmodiophorida</taxon>
        <taxon>Plasmodiophoridae</taxon>
        <taxon>Spongospora</taxon>
    </lineage>
</organism>
<feature type="compositionally biased region" description="Basic and acidic residues" evidence="1">
    <location>
        <begin position="1"/>
        <end position="22"/>
    </location>
</feature>
<proteinExistence type="predicted"/>
<sequence>GHEDTSSASERTHEICRDREQAENGTTKGSRGRDNALELLVHASLTVTGHDHLLILQLLGDITGTRAGNFDPSLGEQGTCSEDKGDVDGGVDGVEESGLESVRRRHVVGDT</sequence>
<feature type="region of interest" description="Disordered" evidence="1">
    <location>
        <begin position="1"/>
        <end position="33"/>
    </location>
</feature>
<reference evidence="2" key="1">
    <citation type="submission" date="2015-04" db="EMBL/GenBank/DDBJ databases">
        <title>The genome sequence of the plant pathogenic Rhizarian Plasmodiophora brassicae reveals insights in its biotrophic life cycle and the origin of chitin synthesis.</title>
        <authorList>
            <person name="Schwelm A."/>
            <person name="Fogelqvist J."/>
            <person name="Knaust A."/>
            <person name="Julke S."/>
            <person name="Lilja T."/>
            <person name="Dhandapani V."/>
            <person name="Bonilla-Rosso G."/>
            <person name="Karlsson M."/>
            <person name="Shevchenko A."/>
            <person name="Choi S.R."/>
            <person name="Kim H.G."/>
            <person name="Park J.Y."/>
            <person name="Lim Y.P."/>
            <person name="Ludwig-Muller J."/>
            <person name="Dixelius C."/>
        </authorList>
    </citation>
    <scope>NUCLEOTIDE SEQUENCE</scope>
    <source>
        <tissue evidence="2">Potato root galls</tissue>
    </source>
</reference>